<evidence type="ECO:0000313" key="11">
    <source>
        <dbReference type="Proteomes" id="UP000243052"/>
    </source>
</evidence>
<name>A0A109UZ33_9SACH</name>
<dbReference type="GeneID" id="28723008"/>
<dbReference type="Pfam" id="PF00515">
    <property type="entry name" value="TPR_1"/>
    <property type="match status" value="1"/>
</dbReference>
<dbReference type="GO" id="GO:0016560">
    <property type="term" value="P:protein import into peroxisome matrix, docking"/>
    <property type="evidence" value="ECO:0007669"/>
    <property type="project" value="TreeGrafter"/>
</dbReference>
<dbReference type="GO" id="GO:0005829">
    <property type="term" value="C:cytosol"/>
    <property type="evidence" value="ECO:0007669"/>
    <property type="project" value="TreeGrafter"/>
</dbReference>
<dbReference type="RefSeq" id="XP_017986788.1">
    <property type="nucleotide sequence ID" value="XM_018131324.1"/>
</dbReference>
<dbReference type="SMART" id="SM00028">
    <property type="entry name" value="TPR"/>
    <property type="match status" value="4"/>
</dbReference>
<evidence type="ECO:0000256" key="9">
    <source>
        <dbReference type="SAM" id="MobiDB-lite"/>
    </source>
</evidence>
<dbReference type="PANTHER" id="PTHR10130:SF0">
    <property type="entry name" value="GH08708P"/>
    <property type="match status" value="1"/>
</dbReference>
<evidence type="ECO:0000256" key="4">
    <source>
        <dbReference type="ARBA" id="ARBA00022490"/>
    </source>
</evidence>
<keyword evidence="6 8" id="KW-0802">TPR repeat</keyword>
<evidence type="ECO:0000256" key="7">
    <source>
        <dbReference type="ARBA" id="ARBA00023140"/>
    </source>
</evidence>
<dbReference type="PANTHER" id="PTHR10130">
    <property type="entry name" value="PEROXISOMAL TARGETING SIGNAL 1 RECEPTOR PEX5"/>
    <property type="match status" value="1"/>
</dbReference>
<dbReference type="Proteomes" id="UP000243052">
    <property type="component" value="Chromosome iii"/>
</dbReference>
<feature type="compositionally biased region" description="Low complexity" evidence="9">
    <location>
        <begin position="115"/>
        <end position="139"/>
    </location>
</feature>
<dbReference type="EMBL" id="CP014243">
    <property type="protein sequence ID" value="AMD19792.1"/>
    <property type="molecule type" value="Genomic_DNA"/>
</dbReference>
<gene>
    <name evidence="10" type="ORF">AW171_hschr31644</name>
</gene>
<keyword evidence="4" id="KW-0963">Cytoplasm</keyword>
<dbReference type="Pfam" id="PF13432">
    <property type="entry name" value="TPR_16"/>
    <property type="match status" value="1"/>
</dbReference>
<dbReference type="InterPro" id="IPR024111">
    <property type="entry name" value="PEX5/PEX5L"/>
</dbReference>
<dbReference type="InterPro" id="IPR011990">
    <property type="entry name" value="TPR-like_helical_dom_sf"/>
</dbReference>
<keyword evidence="11" id="KW-1185">Reference proteome</keyword>
<proteinExistence type="inferred from homology"/>
<dbReference type="GO" id="GO:0005052">
    <property type="term" value="F:peroxisome matrix targeting signal-1 binding"/>
    <property type="evidence" value="ECO:0007669"/>
    <property type="project" value="TreeGrafter"/>
</dbReference>
<dbReference type="PROSITE" id="PS50005">
    <property type="entry name" value="TPR"/>
    <property type="match status" value="2"/>
</dbReference>
<keyword evidence="7" id="KW-0576">Peroxisome</keyword>
<feature type="region of interest" description="Disordered" evidence="9">
    <location>
        <begin position="112"/>
        <end position="142"/>
    </location>
</feature>
<organism evidence="10 11">
    <name type="scientific">Eremothecium sinecaudum</name>
    <dbReference type="NCBI Taxonomy" id="45286"/>
    <lineage>
        <taxon>Eukaryota</taxon>
        <taxon>Fungi</taxon>
        <taxon>Dikarya</taxon>
        <taxon>Ascomycota</taxon>
        <taxon>Saccharomycotina</taxon>
        <taxon>Saccharomycetes</taxon>
        <taxon>Saccharomycetales</taxon>
        <taxon>Saccharomycetaceae</taxon>
        <taxon>Eremothecium</taxon>
    </lineage>
</organism>
<comment type="subcellular location">
    <subcellularLocation>
        <location evidence="2">Cytoplasm</location>
    </subcellularLocation>
    <subcellularLocation>
        <location evidence="1">Peroxisome</location>
    </subcellularLocation>
</comment>
<evidence type="ECO:0000256" key="6">
    <source>
        <dbReference type="ARBA" id="ARBA00022803"/>
    </source>
</evidence>
<evidence type="ECO:0000256" key="1">
    <source>
        <dbReference type="ARBA" id="ARBA00004275"/>
    </source>
</evidence>
<reference evidence="10 11" key="1">
    <citation type="submission" date="2016-01" db="EMBL/GenBank/DDBJ databases">
        <title>Genome sequence of the yeast Holleya sinecauda.</title>
        <authorList>
            <person name="Dietrich F.S."/>
        </authorList>
    </citation>
    <scope>NUCLEOTIDE SEQUENCE [LARGE SCALE GENOMIC DNA]</scope>
    <source>
        <strain evidence="10 11">ATCC 58844</strain>
    </source>
</reference>
<evidence type="ECO:0000256" key="2">
    <source>
        <dbReference type="ARBA" id="ARBA00004496"/>
    </source>
</evidence>
<accession>A0A109UZ33</accession>
<protein>
    <submittedName>
        <fullName evidence="10">HCL359Cp</fullName>
    </submittedName>
</protein>
<dbReference type="Gene3D" id="1.25.40.10">
    <property type="entry name" value="Tetratricopeptide repeat domain"/>
    <property type="match status" value="1"/>
</dbReference>
<feature type="repeat" description="TPR" evidence="8">
    <location>
        <begin position="444"/>
        <end position="477"/>
    </location>
</feature>
<dbReference type="SUPFAM" id="SSF48452">
    <property type="entry name" value="TPR-like"/>
    <property type="match status" value="1"/>
</dbReference>
<evidence type="ECO:0000256" key="5">
    <source>
        <dbReference type="ARBA" id="ARBA00022737"/>
    </source>
</evidence>
<evidence type="ECO:0000256" key="3">
    <source>
        <dbReference type="ARBA" id="ARBA00005348"/>
    </source>
</evidence>
<feature type="repeat" description="TPR" evidence="8">
    <location>
        <begin position="410"/>
        <end position="443"/>
    </location>
</feature>
<dbReference type="OrthoDB" id="10006023at2759"/>
<dbReference type="InterPro" id="IPR019734">
    <property type="entry name" value="TPR_rpt"/>
</dbReference>
<keyword evidence="5" id="KW-0677">Repeat</keyword>
<evidence type="ECO:0000256" key="8">
    <source>
        <dbReference type="PROSITE-ProRule" id="PRU00339"/>
    </source>
</evidence>
<comment type="similarity">
    <text evidence="3">Belongs to the peroxisomal targeting signal receptor family.</text>
</comment>
<evidence type="ECO:0000313" key="10">
    <source>
        <dbReference type="EMBL" id="AMD19792.1"/>
    </source>
</evidence>
<dbReference type="GO" id="GO:0005778">
    <property type="term" value="C:peroxisomal membrane"/>
    <property type="evidence" value="ECO:0007669"/>
    <property type="project" value="TreeGrafter"/>
</dbReference>
<sequence length="563" mass="62546">MSADCSVNANPLAQLNKRAQQDKSLQHGSNFNLQQKNASSHFKSVSPKLTESKKLQLDQFLGGAQNDNKFVGPFINNGISGGGSMARSQMGYMTPSPASEIGSTKAVNGWTQEFSQQSSGTSSQLSPALSSASLSSQSPVGRSNYRSLGILRPMVRSHQQLQAAIRVSEPQTDDSITDAVWDEQFQELEKEVQKSLNITEQESETTYNAPEVDTQEDYEDKFQQIWEDLNERADDMDTREETTTNWNTSYQQLGGKSANAPYEFDSDNQYMDNPDAYKIGCILMENGAKLSEAALAFEAAVQQNPKHTDAWLKLGIVQTQNEKELCGINALEECLKLDPGNLTAMMTIAISYINEGYDVSAFTMLGKWLGQKYPDMVNQSIADNLNRQSLNRAVTEEFLKVVNSLPEIDPEVQLGLGILFYANDNFEKTIDCFKLALAVVPNDATMWNRLGASLANSNRPEEAIQAYHRALALKPTFVRARYNLAVSSMNIGCYKEAAEYLLTALSMHEVEGVSMHSAAAKNVPSSNILETLKRTFIAMGRRDLLDKVAPNMDLQEFRREFNF</sequence>
<dbReference type="STRING" id="45286.A0A109UZ33"/>
<dbReference type="AlphaFoldDB" id="A0A109UZ33"/>